<feature type="binding site" evidence="3">
    <location>
        <begin position="20"/>
        <end position="23"/>
    </location>
    <ligand>
        <name>substrate</name>
    </ligand>
</feature>
<evidence type="ECO:0000313" key="4">
    <source>
        <dbReference type="EMBL" id="OGG72826.1"/>
    </source>
</evidence>
<evidence type="ECO:0000256" key="1">
    <source>
        <dbReference type="ARBA" id="ARBA00022679"/>
    </source>
</evidence>
<comment type="caution">
    <text evidence="3">Lacks conserved residue(s) required for the propagation of feature annotation.</text>
</comment>
<comment type="subunit">
    <text evidence="3">Homodimer.</text>
</comment>
<feature type="binding site" evidence="3">
    <location>
        <position position="19"/>
    </location>
    <ligand>
        <name>Mg(2+)</name>
        <dbReference type="ChEBI" id="CHEBI:18420"/>
    </ligand>
</feature>
<dbReference type="AlphaFoldDB" id="A0A1F6EGS7"/>
<dbReference type="PROSITE" id="PS01066">
    <property type="entry name" value="UPP_SYNTHASE"/>
    <property type="match status" value="1"/>
</dbReference>
<keyword evidence="3" id="KW-0479">Metal-binding</keyword>
<dbReference type="Gene3D" id="3.40.1180.10">
    <property type="entry name" value="Decaprenyl diphosphate synthase-like"/>
    <property type="match status" value="1"/>
</dbReference>
<feature type="active site" description="Proton acceptor" evidence="3">
    <location>
        <position position="67"/>
    </location>
</feature>
<feature type="binding site" evidence="3">
    <location>
        <position position="199"/>
    </location>
    <ligand>
        <name>Mg(2+)</name>
        <dbReference type="ChEBI" id="CHEBI:18420"/>
    </ligand>
</feature>
<dbReference type="GO" id="GO:0000287">
    <property type="term" value="F:magnesium ion binding"/>
    <property type="evidence" value="ECO:0007669"/>
    <property type="project" value="UniProtKB-UniRule"/>
</dbReference>
<feature type="binding site" evidence="3">
    <location>
        <position position="180"/>
    </location>
    <ligand>
        <name>substrate</name>
    </ligand>
</feature>
<accession>A0A1F6EGS7</accession>
<protein>
    <recommendedName>
        <fullName evidence="3">Isoprenyl transferase</fullName>
        <ecNumber evidence="3">2.5.1.-</ecNumber>
    </recommendedName>
</protein>
<feature type="binding site" evidence="3">
    <location>
        <begin position="64"/>
        <end position="66"/>
    </location>
    <ligand>
        <name>substrate</name>
    </ligand>
</feature>
<dbReference type="EC" id="2.5.1.-" evidence="3"/>
<comment type="caution">
    <text evidence="4">The sequence shown here is derived from an EMBL/GenBank/DDBJ whole genome shotgun (WGS) entry which is preliminary data.</text>
</comment>
<comment type="cofactor">
    <cofactor evidence="3">
        <name>Mg(2+)</name>
        <dbReference type="ChEBI" id="CHEBI:18420"/>
    </cofactor>
    <text evidence="3">Binds 2 magnesium ions per subunit.</text>
</comment>
<dbReference type="Proteomes" id="UP000177306">
    <property type="component" value="Unassembled WGS sequence"/>
</dbReference>
<proteinExistence type="inferred from homology"/>
<dbReference type="Pfam" id="PF01255">
    <property type="entry name" value="Prenyltransf"/>
    <property type="match status" value="1"/>
</dbReference>
<dbReference type="PANTHER" id="PTHR10291:SF43">
    <property type="entry name" value="DEHYDRODOLICHYL DIPHOSPHATE SYNTHASE COMPLEX SUBUNIT DHDDS"/>
    <property type="match status" value="1"/>
</dbReference>
<dbReference type="HAMAP" id="MF_01139">
    <property type="entry name" value="ISPT"/>
    <property type="match status" value="1"/>
</dbReference>
<dbReference type="PANTHER" id="PTHR10291">
    <property type="entry name" value="DEHYDRODOLICHYL DIPHOSPHATE SYNTHASE FAMILY MEMBER"/>
    <property type="match status" value="1"/>
</dbReference>
<dbReference type="NCBIfam" id="TIGR00055">
    <property type="entry name" value="uppS"/>
    <property type="match status" value="1"/>
</dbReference>
<feature type="binding site" evidence="3">
    <location>
        <position position="24"/>
    </location>
    <ligand>
        <name>substrate</name>
    </ligand>
</feature>
<feature type="binding site" evidence="3">
    <location>
        <position position="36"/>
    </location>
    <ligand>
        <name>substrate</name>
    </ligand>
</feature>
<feature type="binding site" evidence="3">
    <location>
        <begin position="186"/>
        <end position="188"/>
    </location>
    <ligand>
        <name>substrate</name>
    </ligand>
</feature>
<evidence type="ECO:0000256" key="2">
    <source>
        <dbReference type="ARBA" id="ARBA00038453"/>
    </source>
</evidence>
<evidence type="ECO:0000256" key="3">
    <source>
        <dbReference type="HAMAP-Rule" id="MF_01139"/>
    </source>
</evidence>
<keyword evidence="3" id="KW-0460">Magnesium</keyword>
<gene>
    <name evidence="4" type="ORF">A3A38_02545</name>
</gene>
<comment type="function">
    <text evidence="3">Catalyzes the condensation of isopentenyl diphosphate (IPP) with allylic pyrophosphates generating different type of terpenoids.</text>
</comment>
<keyword evidence="1 3" id="KW-0808">Transferase</keyword>
<dbReference type="GO" id="GO:0016094">
    <property type="term" value="P:polyprenol biosynthetic process"/>
    <property type="evidence" value="ECO:0007669"/>
    <property type="project" value="TreeGrafter"/>
</dbReference>
<organism evidence="4 5">
    <name type="scientific">Candidatus Kaiserbacteria bacterium RIFCSPLOWO2_01_FULL_53_17</name>
    <dbReference type="NCBI Taxonomy" id="1798511"/>
    <lineage>
        <taxon>Bacteria</taxon>
        <taxon>Candidatus Kaiseribacteriota</taxon>
    </lineage>
</organism>
<feature type="binding site" evidence="3">
    <location>
        <position position="68"/>
    </location>
    <ligand>
        <name>substrate</name>
    </ligand>
</feature>
<feature type="binding site" evidence="3">
    <location>
        <position position="70"/>
    </location>
    <ligand>
        <name>substrate</name>
    </ligand>
</feature>
<dbReference type="SUPFAM" id="SSF64005">
    <property type="entry name" value="Undecaprenyl diphosphate synthase"/>
    <property type="match status" value="1"/>
</dbReference>
<dbReference type="InterPro" id="IPR001441">
    <property type="entry name" value="UPP_synth-like"/>
</dbReference>
<dbReference type="InterPro" id="IPR036424">
    <property type="entry name" value="UPP_synth-like_sf"/>
</dbReference>
<dbReference type="GO" id="GO:0045547">
    <property type="term" value="F:ditrans,polycis-polyprenyl diphosphate synthase [(2E,6E)-farnesyl diphosphate specific] activity"/>
    <property type="evidence" value="ECO:0007669"/>
    <property type="project" value="TreeGrafter"/>
</dbReference>
<dbReference type="InterPro" id="IPR018520">
    <property type="entry name" value="UPP_synth-like_CS"/>
</dbReference>
<dbReference type="CDD" id="cd00475">
    <property type="entry name" value="Cis_IPPS"/>
    <property type="match status" value="1"/>
</dbReference>
<evidence type="ECO:0000313" key="5">
    <source>
        <dbReference type="Proteomes" id="UP000177306"/>
    </source>
</evidence>
<comment type="similarity">
    <text evidence="2">Belongs to the UPP synthase family. Z-FPP synthase subfamily.</text>
</comment>
<reference evidence="4 5" key="1">
    <citation type="journal article" date="2016" name="Nat. Commun.">
        <title>Thousands of microbial genomes shed light on interconnected biogeochemical processes in an aquifer system.</title>
        <authorList>
            <person name="Anantharaman K."/>
            <person name="Brown C.T."/>
            <person name="Hug L.A."/>
            <person name="Sharon I."/>
            <person name="Castelle C.J."/>
            <person name="Probst A.J."/>
            <person name="Thomas B.C."/>
            <person name="Singh A."/>
            <person name="Wilkins M.J."/>
            <person name="Karaoz U."/>
            <person name="Brodie E.L."/>
            <person name="Williams K.H."/>
            <person name="Hubbard S.S."/>
            <person name="Banfield J.F."/>
        </authorList>
    </citation>
    <scope>NUCLEOTIDE SEQUENCE [LARGE SCALE GENOMIC DNA]</scope>
</reference>
<sequence length="231" mass="26610">MSEPKPHQKPIECIGIILDGNRRWAKAKGLPTLEGHRRGFENLKMTADLVRDRGIPHLAVYAFSTENWNRSEKEIVYLMDMIREAVRGNTQDFVDKGFRVHFVGDRSRLDKDIQEILQKAENDSAHNNLLTLWVCLSYGGRAEIVSAARSVAGKSEEITEETIVQHLWTEGMPDPDIIIRTGGQKRLSNFLMWQSAYSELFFLDTLWPDFGEKELDEVLSEFKERKRNFGV</sequence>
<feature type="active site" evidence="3">
    <location>
        <position position="19"/>
    </location>
</feature>
<dbReference type="EMBL" id="MFLY01000029">
    <property type="protein sequence ID" value="OGG72826.1"/>
    <property type="molecule type" value="Genomic_DNA"/>
</dbReference>
<name>A0A1F6EGS7_9BACT</name>